<dbReference type="STRING" id="988821.SAMN05421867_107173"/>
<reference evidence="3 4" key="1">
    <citation type="submission" date="2016-10" db="EMBL/GenBank/DDBJ databases">
        <authorList>
            <person name="de Groot N.N."/>
        </authorList>
    </citation>
    <scope>NUCLEOTIDE SEQUENCE [LARGE SCALE GENOMIC DNA]</scope>
    <source>
        <strain evidence="3 4">CGMCC 4.6945</strain>
    </source>
</reference>
<feature type="compositionally biased region" description="Acidic residues" evidence="1">
    <location>
        <begin position="420"/>
        <end position="430"/>
    </location>
</feature>
<keyword evidence="2" id="KW-1133">Transmembrane helix</keyword>
<keyword evidence="4" id="KW-1185">Reference proteome</keyword>
<evidence type="ECO:0008006" key="5">
    <source>
        <dbReference type="Google" id="ProtNLM"/>
    </source>
</evidence>
<feature type="compositionally biased region" description="Basic and acidic residues" evidence="1">
    <location>
        <begin position="347"/>
        <end position="357"/>
    </location>
</feature>
<dbReference type="OrthoDB" id="9786339at2"/>
<feature type="compositionally biased region" description="Acidic residues" evidence="1">
    <location>
        <begin position="331"/>
        <end position="346"/>
    </location>
</feature>
<feature type="region of interest" description="Disordered" evidence="1">
    <location>
        <begin position="726"/>
        <end position="780"/>
    </location>
</feature>
<feature type="compositionally biased region" description="Low complexity" evidence="1">
    <location>
        <begin position="504"/>
        <end position="525"/>
    </location>
</feature>
<proteinExistence type="predicted"/>
<feature type="region of interest" description="Disordered" evidence="1">
    <location>
        <begin position="381"/>
        <end position="657"/>
    </location>
</feature>
<dbReference type="InterPro" id="IPR011009">
    <property type="entry name" value="Kinase-like_dom_sf"/>
</dbReference>
<evidence type="ECO:0000313" key="4">
    <source>
        <dbReference type="Proteomes" id="UP000199012"/>
    </source>
</evidence>
<dbReference type="EMBL" id="FOKA01000007">
    <property type="protein sequence ID" value="SFB12724.1"/>
    <property type="molecule type" value="Genomic_DNA"/>
</dbReference>
<feature type="compositionally biased region" description="Acidic residues" evidence="1">
    <location>
        <begin position="384"/>
        <end position="396"/>
    </location>
</feature>
<evidence type="ECO:0000256" key="1">
    <source>
        <dbReference type="SAM" id="MobiDB-lite"/>
    </source>
</evidence>
<name>A0A1I0YHB5_9CELL</name>
<dbReference type="RefSeq" id="WP_090032709.1">
    <property type="nucleotide sequence ID" value="NZ_BONM01000008.1"/>
</dbReference>
<keyword evidence="2" id="KW-0472">Membrane</keyword>
<gene>
    <name evidence="3" type="ORF">SAMN05421867_107173</name>
</gene>
<evidence type="ECO:0000313" key="3">
    <source>
        <dbReference type="EMBL" id="SFB12724.1"/>
    </source>
</evidence>
<dbReference type="AlphaFoldDB" id="A0A1I0YHB5"/>
<dbReference type="Proteomes" id="UP000199012">
    <property type="component" value="Unassembled WGS sequence"/>
</dbReference>
<sequence length="904" mass="89996">MTEAVGPLRVEPGTLLAGRYALDRPVGSDVAGTRAWAATDRILDRPVRVLLLADGPVARALDAARRAALVPDPRLARVLDVGQAADVGGYVVGERVDGPTLADLTARGPLTGPQARALVGEAASALEAARHRGVHHLALRPSVLHVTTTGRVLLTGLALDGVLLDQPDGDARATARADAVGLVRLLYTALTGRWPGDEASAGGLPPAPLVEGRPVPPADLVPDVPNDLDTLCAVTLGPHDDGPWTPAELVRDLEPWGEIRATALGPTGGPALVGPATGSVPVVAPPPPGAPQWSSVRSWSDVLAPADEAAAGSPVLAWAPVAAPGTTPAADADDDAPDDAPDEDVTDEHVTDDEAHGDAIDHAVDDAMDDAMDDAVDDTVREDVTDDGVADDDEPGGDERGGDELRDHGGPTDGGPTDGAADEQPSDDEPVDGRPFGAGTPEPGDDGTPDASPAGPVSAPVRRTSVREVVQARPSLRPGTPPPAFPPARLRHRGHRPSGGGSTAAGAAAFGAGAAGAAAVAAAAARRPDGPDGTTADPRSEAVEQAAVPHASVLPDPYGPAASAPTPPTGTPMAAGTSGEQPTVGTRPGHDEPPATTGSVALGDGVLDVGPGAVGDPVTVSTPRRIPLIARTGVPSSGTTTTPPAATSEPPVTGAGTGTDPVAAAAAAPSAPDPVDEEWDVIGVIADDDEPRRRGLDGGVVALLLVLVLVVAGVAVATRSLLAPVTADPAPTTSDPAAAAEPTAPEGEPAASAPEAPPPPAPPAIAGLTSIDPTDPAGEHPEAVAAALDGDPATAWYTYTYRTSALGGLKAGVGLAVTLAQPATVTTVTLRVNGPGGTSVELRSTDAANPTAGDVLASGTVGPETVLTLATPTETASLVLWFPAVPPAPDGDRFRLEVAELAVS</sequence>
<dbReference type="SUPFAM" id="SSF56112">
    <property type="entry name" value="Protein kinase-like (PK-like)"/>
    <property type="match status" value="1"/>
</dbReference>
<accession>A0A1I0YHB5</accession>
<keyword evidence="2" id="KW-0812">Transmembrane</keyword>
<evidence type="ECO:0000256" key="2">
    <source>
        <dbReference type="SAM" id="Phobius"/>
    </source>
</evidence>
<feature type="compositionally biased region" description="Low complexity" evidence="1">
    <location>
        <begin position="726"/>
        <end position="754"/>
    </location>
</feature>
<feature type="region of interest" description="Disordered" evidence="1">
    <location>
        <begin position="323"/>
        <end position="357"/>
    </location>
</feature>
<dbReference type="CDD" id="cd13973">
    <property type="entry name" value="PK_MviN-like"/>
    <property type="match status" value="1"/>
</dbReference>
<feature type="compositionally biased region" description="Basic and acidic residues" evidence="1">
    <location>
        <begin position="397"/>
        <end position="410"/>
    </location>
</feature>
<feature type="compositionally biased region" description="Low complexity" evidence="1">
    <location>
        <begin position="632"/>
        <end position="657"/>
    </location>
</feature>
<dbReference type="Gene3D" id="1.10.510.10">
    <property type="entry name" value="Transferase(Phosphotransferase) domain 1"/>
    <property type="match status" value="1"/>
</dbReference>
<feature type="transmembrane region" description="Helical" evidence="2">
    <location>
        <begin position="698"/>
        <end position="717"/>
    </location>
</feature>
<organism evidence="3 4">
    <name type="scientific">Cellulomonas marina</name>
    <dbReference type="NCBI Taxonomy" id="988821"/>
    <lineage>
        <taxon>Bacteria</taxon>
        <taxon>Bacillati</taxon>
        <taxon>Actinomycetota</taxon>
        <taxon>Actinomycetes</taxon>
        <taxon>Micrococcales</taxon>
        <taxon>Cellulomonadaceae</taxon>
        <taxon>Cellulomonas</taxon>
    </lineage>
</organism>
<protein>
    <recommendedName>
        <fullName evidence="5">Protein kinase domain-containing protein</fullName>
    </recommendedName>
</protein>